<keyword evidence="1" id="KW-0694">RNA-binding</keyword>
<dbReference type="Proteomes" id="UP000485058">
    <property type="component" value="Unassembled WGS sequence"/>
</dbReference>
<keyword evidence="5" id="KW-1185">Reference proteome</keyword>
<gene>
    <name evidence="4" type="ORF">HaLaN_16351</name>
</gene>
<dbReference type="InterPro" id="IPR012677">
    <property type="entry name" value="Nucleotide-bd_a/b_plait_sf"/>
</dbReference>
<evidence type="ECO:0000259" key="3">
    <source>
        <dbReference type="PROSITE" id="PS50102"/>
    </source>
</evidence>
<dbReference type="PANTHER" id="PTHR45735">
    <property type="entry name" value="CLEAVAGE STIMULATION FACTOR SUBUNIT 2"/>
    <property type="match status" value="1"/>
</dbReference>
<dbReference type="PROSITE" id="PS50102">
    <property type="entry name" value="RRM"/>
    <property type="match status" value="1"/>
</dbReference>
<protein>
    <submittedName>
        <fullName evidence="4">RRM domain-containing protein</fullName>
    </submittedName>
</protein>
<feature type="non-terminal residue" evidence="4">
    <location>
        <position position="1"/>
    </location>
</feature>
<dbReference type="InterPro" id="IPR000504">
    <property type="entry name" value="RRM_dom"/>
</dbReference>
<dbReference type="GO" id="GO:0005847">
    <property type="term" value="C:mRNA cleavage and polyadenylation specificity factor complex"/>
    <property type="evidence" value="ECO:0007669"/>
    <property type="project" value="TreeGrafter"/>
</dbReference>
<feature type="domain" description="RRM" evidence="3">
    <location>
        <begin position="75"/>
        <end position="119"/>
    </location>
</feature>
<dbReference type="InterPro" id="IPR035979">
    <property type="entry name" value="RBD_domain_sf"/>
</dbReference>
<feature type="compositionally biased region" description="Basic and acidic residues" evidence="2">
    <location>
        <begin position="120"/>
        <end position="142"/>
    </location>
</feature>
<evidence type="ECO:0000313" key="4">
    <source>
        <dbReference type="EMBL" id="GFH19408.1"/>
    </source>
</evidence>
<dbReference type="SMART" id="SM00360">
    <property type="entry name" value="RRM"/>
    <property type="match status" value="1"/>
</dbReference>
<comment type="caution">
    <text evidence="4">The sequence shown here is derived from an EMBL/GenBank/DDBJ whole genome shotgun (WGS) entry which is preliminary data.</text>
</comment>
<sequence>QEQERSQGLQPKEKGSITEAKQTKHEQVAWCIVCESGTCKVRDMEPHWALTWRSAHSALRCRTTSKATRRPLFPRDPAGKPKGFGFCEFYDPFAAESAVRNLNGHEVSGRQLRVSYAEENFQKDPEARREERPNPRERRTVERGPMGPPPGKVTAWSAAGRVVPPAASPCSRPTAIAIGHCVVGAV</sequence>
<proteinExistence type="predicted"/>
<reference evidence="4 5" key="1">
    <citation type="submission" date="2020-02" db="EMBL/GenBank/DDBJ databases">
        <title>Draft genome sequence of Haematococcus lacustris strain NIES-144.</title>
        <authorList>
            <person name="Morimoto D."/>
            <person name="Nakagawa S."/>
            <person name="Yoshida T."/>
            <person name="Sawayama S."/>
        </authorList>
    </citation>
    <scope>NUCLEOTIDE SEQUENCE [LARGE SCALE GENOMIC DNA]</scope>
    <source>
        <strain evidence="4 5">NIES-144</strain>
    </source>
</reference>
<evidence type="ECO:0000256" key="1">
    <source>
        <dbReference type="PROSITE-ProRule" id="PRU00176"/>
    </source>
</evidence>
<evidence type="ECO:0000313" key="5">
    <source>
        <dbReference type="Proteomes" id="UP000485058"/>
    </source>
</evidence>
<dbReference type="PANTHER" id="PTHR45735:SF2">
    <property type="entry name" value="CLEAVAGE STIMULATION FACTOR SUBUNIT 2"/>
    <property type="match status" value="1"/>
</dbReference>
<dbReference type="Gene3D" id="3.30.70.330">
    <property type="match status" value="1"/>
</dbReference>
<dbReference type="Pfam" id="PF00076">
    <property type="entry name" value="RRM_1"/>
    <property type="match status" value="1"/>
</dbReference>
<feature type="region of interest" description="Disordered" evidence="2">
    <location>
        <begin position="116"/>
        <end position="154"/>
    </location>
</feature>
<dbReference type="GO" id="GO:0003729">
    <property type="term" value="F:mRNA binding"/>
    <property type="evidence" value="ECO:0007669"/>
    <property type="project" value="TreeGrafter"/>
</dbReference>
<accession>A0A699ZLI4</accession>
<dbReference type="AlphaFoldDB" id="A0A699ZLI4"/>
<organism evidence="4 5">
    <name type="scientific">Haematococcus lacustris</name>
    <name type="common">Green alga</name>
    <name type="synonym">Haematococcus pluvialis</name>
    <dbReference type="NCBI Taxonomy" id="44745"/>
    <lineage>
        <taxon>Eukaryota</taxon>
        <taxon>Viridiplantae</taxon>
        <taxon>Chlorophyta</taxon>
        <taxon>core chlorophytes</taxon>
        <taxon>Chlorophyceae</taxon>
        <taxon>CS clade</taxon>
        <taxon>Chlamydomonadales</taxon>
        <taxon>Haematococcaceae</taxon>
        <taxon>Haematococcus</taxon>
    </lineage>
</organism>
<feature type="region of interest" description="Disordered" evidence="2">
    <location>
        <begin position="1"/>
        <end position="24"/>
    </location>
</feature>
<evidence type="ECO:0000256" key="2">
    <source>
        <dbReference type="SAM" id="MobiDB-lite"/>
    </source>
</evidence>
<feature type="compositionally biased region" description="Basic and acidic residues" evidence="2">
    <location>
        <begin position="11"/>
        <end position="24"/>
    </location>
</feature>
<dbReference type="SUPFAM" id="SSF54928">
    <property type="entry name" value="RNA-binding domain, RBD"/>
    <property type="match status" value="1"/>
</dbReference>
<dbReference type="EMBL" id="BLLF01001459">
    <property type="protein sequence ID" value="GFH19408.1"/>
    <property type="molecule type" value="Genomic_DNA"/>
</dbReference>
<name>A0A699ZLI4_HAELA</name>